<feature type="coiled-coil region" evidence="1">
    <location>
        <begin position="309"/>
        <end position="346"/>
    </location>
</feature>
<reference evidence="3" key="1">
    <citation type="submission" date="2020-12" db="EMBL/GenBank/DDBJ databases">
        <title>Taurinivorans muris gen. nov., sp. nov., fundamental and realized metabolic niche of a ubiquitous sulfidogenic bacterium in the murine intestine.</title>
        <authorList>
            <person name="Ye H."/>
            <person name="Hanson B.T."/>
            <person name="Loy A."/>
        </authorList>
    </citation>
    <scope>NUCLEOTIDE SEQUENCE</scope>
    <source>
        <strain evidence="3">LT0009</strain>
    </source>
</reference>
<dbReference type="PANTHER" id="PTHR15239:SF6">
    <property type="entry name" value="RIBOSOME QUALITY CONTROL COMPLEX SUBUNIT NEMF"/>
    <property type="match status" value="1"/>
</dbReference>
<evidence type="ECO:0000313" key="3">
    <source>
        <dbReference type="EMBL" id="UWX05002.1"/>
    </source>
</evidence>
<evidence type="ECO:0000313" key="4">
    <source>
        <dbReference type="Proteomes" id="UP001058120"/>
    </source>
</evidence>
<feature type="domain" description="NFACT RNA-binding" evidence="2">
    <location>
        <begin position="481"/>
        <end position="557"/>
    </location>
</feature>
<proteinExistence type="predicted"/>
<dbReference type="Proteomes" id="UP001058120">
    <property type="component" value="Chromosome"/>
</dbReference>
<accession>A0ABY5XZT4</accession>
<keyword evidence="4" id="KW-1185">Reference proteome</keyword>
<dbReference type="InterPro" id="IPR008532">
    <property type="entry name" value="NFACT_RNA-bd"/>
</dbReference>
<gene>
    <name evidence="3" type="ORF">JBF11_05820</name>
</gene>
<dbReference type="InterPro" id="IPR051608">
    <property type="entry name" value="RQC_Subunit_NEMF"/>
</dbReference>
<sequence length="608" mass="69565">MDAHLFRRFCEDLLPALIGSRIEKIYQAADGVITFSLYGLANVQQKNSASAKDTLKTNVFADRKHYLTYKEGKEAFLFLSHSRITKNDEPPAFVMRLRKHLAGKHIKTAAANWLERKIILEVSDCWVSLDLRHGIELHFECPENALCSPAGGYFDFEASYTLSPALSDGNFDSYWADFSQLRRIQDKDVWKEYQTLTPFLRKTLPYLAEEEQAALYADLQYGGGDVFVYTQNSRQLRVNQSAENNPLRFARNDDAFLLSAWKIPQELLKNISGLQAANELVFENALEAFSYIGDMVLAKLQKQNSAGTIKQFQAQLKRLARLEIKLAEEEERLARLVQKKDEALLLQANLYRFAADYKAEYVILEDYAGEEVKIVLDKAKTVRENMHGYFHAAARGIRGLEHLVRRRQELEREKQNVLDKIWEEDAGASIKETKKKGEKQPVFEYGLLGKIKNVNKKAKFSQEAAIKNEKSKAISKYPKEVQVFRSSDGFMILRGRDTKGNGLVLKMASPYDIWVHIAEGTSAHVLIKRDHAKQEIPPRTMQEAGALALLKSWAKTQEKGYVQYSYAKFIRPMKNAAKGLVHVDKSEGTLEIKIIPEYEERLKIEKHE</sequence>
<dbReference type="Pfam" id="PF05670">
    <property type="entry name" value="NFACT-R_1"/>
    <property type="match status" value="1"/>
</dbReference>
<dbReference type="PANTHER" id="PTHR15239">
    <property type="entry name" value="NUCLEAR EXPORT MEDIATOR FACTOR NEMF"/>
    <property type="match status" value="1"/>
</dbReference>
<dbReference type="EMBL" id="CP065938">
    <property type="protein sequence ID" value="UWX05002.1"/>
    <property type="molecule type" value="Genomic_DNA"/>
</dbReference>
<organism evidence="3 4">
    <name type="scientific">Taurinivorans muris</name>
    <dbReference type="NCBI Taxonomy" id="2787751"/>
    <lineage>
        <taxon>Bacteria</taxon>
        <taxon>Pseudomonadati</taxon>
        <taxon>Thermodesulfobacteriota</taxon>
        <taxon>Desulfovibrionia</taxon>
        <taxon>Desulfovibrionales</taxon>
        <taxon>Desulfovibrionaceae</taxon>
        <taxon>Taurinivorans</taxon>
    </lineage>
</organism>
<dbReference type="Gene3D" id="2.30.310.10">
    <property type="entry name" value="ibrinogen binding protein from staphylococcus aureus domain"/>
    <property type="match status" value="1"/>
</dbReference>
<protein>
    <submittedName>
        <fullName evidence="3">DUF814 domain-containing protein</fullName>
    </submittedName>
</protein>
<dbReference type="RefSeq" id="WP_334314559.1">
    <property type="nucleotide sequence ID" value="NZ_CP065938.1"/>
</dbReference>
<keyword evidence="1" id="KW-0175">Coiled coil</keyword>
<name>A0ABY5XZT4_9BACT</name>
<evidence type="ECO:0000256" key="1">
    <source>
        <dbReference type="SAM" id="Coils"/>
    </source>
</evidence>
<evidence type="ECO:0000259" key="2">
    <source>
        <dbReference type="Pfam" id="PF05670"/>
    </source>
</evidence>